<evidence type="ECO:0000259" key="3">
    <source>
        <dbReference type="PROSITE" id="PS50053"/>
    </source>
</evidence>
<dbReference type="PANTHER" id="PTHR10621:SF0">
    <property type="entry name" value="UV EXCISION REPAIR PROTEIN RAD23"/>
    <property type="match status" value="1"/>
</dbReference>
<dbReference type="GO" id="GO:0031593">
    <property type="term" value="F:polyubiquitin modification-dependent protein binding"/>
    <property type="evidence" value="ECO:0007669"/>
    <property type="project" value="UniProtKB-UniRule"/>
</dbReference>
<sequence>MEQPIAFKTLDQDIFSLTFNIREKVQNIAARVCQYLRLKNAVKLIYSGNILHDAHTLEEANIKPPLTSPIVVLSDPKRSPQRLVELETFESAESPVPKLDTLDPSINYIVSENNESYVSESETTDSSENISRGDEEMMSMDVDEMEDEEFFVPERDEALWADFQDMVKNHWPTLIKVLKDDPETLLLFLDDLQKEYPGCIEALASNPSGLESIFKERGVLDDSFDSDDDRDLYDLEMSVSTENVEREKDAIERLKALGFSEELAVQAYYYCEKNEHQAAEYLQSLTEEHKKKM</sequence>
<dbReference type="Gene3D" id="1.10.8.10">
    <property type="entry name" value="DNA helicase RuvA subunit, C-terminal domain"/>
    <property type="match status" value="1"/>
</dbReference>
<gene>
    <name evidence="4" type="ORF">RF11_10567</name>
</gene>
<dbReference type="FunFam" id="1.10.8.10:FF:000002">
    <property type="entry name" value="UV excision repair protein RAD23 homolog"/>
    <property type="match status" value="1"/>
</dbReference>
<dbReference type="SUPFAM" id="SSF46934">
    <property type="entry name" value="UBA-like"/>
    <property type="match status" value="1"/>
</dbReference>
<dbReference type="PRINTS" id="PR01839">
    <property type="entry name" value="RAD23PROTEIN"/>
</dbReference>
<keyword evidence="1" id="KW-0963">Cytoplasm</keyword>
<feature type="domain" description="UBA" evidence="2">
    <location>
        <begin position="245"/>
        <end position="285"/>
    </location>
</feature>
<keyword evidence="1" id="KW-0227">DNA damage</keyword>
<dbReference type="Gene3D" id="3.10.20.90">
    <property type="entry name" value="Phosphatidylinositol 3-kinase Catalytic Subunit, Chain A, domain 1"/>
    <property type="match status" value="1"/>
</dbReference>
<dbReference type="GO" id="GO:0006289">
    <property type="term" value="P:nucleotide-excision repair"/>
    <property type="evidence" value="ECO:0007669"/>
    <property type="project" value="UniProtKB-UniRule"/>
</dbReference>
<dbReference type="InterPro" id="IPR000626">
    <property type="entry name" value="Ubiquitin-like_dom"/>
</dbReference>
<comment type="caution">
    <text evidence="4">The sequence shown here is derived from an EMBL/GenBank/DDBJ whole genome shotgun (WGS) entry which is preliminary data.</text>
</comment>
<keyword evidence="1" id="KW-0234">DNA repair</keyword>
<dbReference type="EMBL" id="JWZT01000387">
    <property type="protein sequence ID" value="KII74492.1"/>
    <property type="molecule type" value="Genomic_DNA"/>
</dbReference>
<evidence type="ECO:0000259" key="2">
    <source>
        <dbReference type="PROSITE" id="PS50030"/>
    </source>
</evidence>
<dbReference type="InterPro" id="IPR015940">
    <property type="entry name" value="UBA"/>
</dbReference>
<dbReference type="GO" id="GO:0043130">
    <property type="term" value="F:ubiquitin binding"/>
    <property type="evidence" value="ECO:0007669"/>
    <property type="project" value="UniProtKB-UniRule"/>
</dbReference>
<dbReference type="GO" id="GO:0003684">
    <property type="term" value="F:damaged DNA binding"/>
    <property type="evidence" value="ECO:0007669"/>
    <property type="project" value="UniProtKB-UniRule"/>
</dbReference>
<dbReference type="InterPro" id="IPR004806">
    <property type="entry name" value="Rad23"/>
</dbReference>
<dbReference type="InterPro" id="IPR009060">
    <property type="entry name" value="UBA-like_sf"/>
</dbReference>
<reference evidence="4 5" key="1">
    <citation type="journal article" date="2014" name="Genome Biol. Evol.">
        <title>The genome of the myxosporean Thelohanellus kitauei shows adaptations to nutrient acquisition within its fish host.</title>
        <authorList>
            <person name="Yang Y."/>
            <person name="Xiong J."/>
            <person name="Zhou Z."/>
            <person name="Huo F."/>
            <person name="Miao W."/>
            <person name="Ran C."/>
            <person name="Liu Y."/>
            <person name="Zhang J."/>
            <person name="Feng J."/>
            <person name="Wang M."/>
            <person name="Wang M."/>
            <person name="Wang L."/>
            <person name="Yao B."/>
        </authorList>
    </citation>
    <scope>NUCLEOTIDE SEQUENCE [LARGE SCALE GENOMIC DNA]</scope>
    <source>
        <strain evidence="4">Wuqing</strain>
    </source>
</reference>
<dbReference type="Pfam" id="PF00627">
    <property type="entry name" value="UBA"/>
    <property type="match status" value="1"/>
</dbReference>
<dbReference type="InterPro" id="IPR029071">
    <property type="entry name" value="Ubiquitin-like_domsf"/>
</dbReference>
<dbReference type="GO" id="GO:0005829">
    <property type="term" value="C:cytosol"/>
    <property type="evidence" value="ECO:0007669"/>
    <property type="project" value="TreeGrafter"/>
</dbReference>
<dbReference type="GO" id="GO:0005654">
    <property type="term" value="C:nucleoplasm"/>
    <property type="evidence" value="ECO:0007669"/>
    <property type="project" value="TreeGrafter"/>
</dbReference>
<organism evidence="4 5">
    <name type="scientific">Thelohanellus kitauei</name>
    <name type="common">Myxosporean</name>
    <dbReference type="NCBI Taxonomy" id="669202"/>
    <lineage>
        <taxon>Eukaryota</taxon>
        <taxon>Metazoa</taxon>
        <taxon>Cnidaria</taxon>
        <taxon>Myxozoa</taxon>
        <taxon>Myxosporea</taxon>
        <taxon>Bivalvulida</taxon>
        <taxon>Platysporina</taxon>
        <taxon>Myxobolidae</taxon>
        <taxon>Thelohanellus</taxon>
    </lineage>
</organism>
<dbReference type="PROSITE" id="PS50053">
    <property type="entry name" value="UBIQUITIN_2"/>
    <property type="match status" value="1"/>
</dbReference>
<feature type="domain" description="Ubiquitin-like" evidence="3">
    <location>
        <begin position="3"/>
        <end position="64"/>
    </location>
</feature>
<comment type="subcellular location">
    <subcellularLocation>
        <location evidence="1">Nucleus</location>
    </subcellularLocation>
    <subcellularLocation>
        <location evidence="1">Cytoplasm</location>
    </subcellularLocation>
</comment>
<dbReference type="PANTHER" id="PTHR10621">
    <property type="entry name" value="UV EXCISION REPAIR PROTEIN RAD23"/>
    <property type="match status" value="1"/>
</dbReference>
<dbReference type="Pfam" id="PF00240">
    <property type="entry name" value="ubiquitin"/>
    <property type="match status" value="1"/>
</dbReference>
<proteinExistence type="inferred from homology"/>
<keyword evidence="1" id="KW-0539">Nucleus</keyword>
<dbReference type="GO" id="GO:0070628">
    <property type="term" value="F:proteasome binding"/>
    <property type="evidence" value="ECO:0007669"/>
    <property type="project" value="TreeGrafter"/>
</dbReference>
<evidence type="ECO:0000256" key="1">
    <source>
        <dbReference type="RuleBase" id="RU367049"/>
    </source>
</evidence>
<name>A0A0C2NKG2_THEKT</name>
<dbReference type="PROSITE" id="PS50030">
    <property type="entry name" value="UBA"/>
    <property type="match status" value="1"/>
</dbReference>
<comment type="function">
    <text evidence="1">Multiubiquitin chain receptor involved in modulation of proteasomal degradation. Involved in nucleotide excision repair.</text>
</comment>
<dbReference type="OrthoDB" id="419317at2759"/>
<dbReference type="SMART" id="SM00165">
    <property type="entry name" value="UBA"/>
    <property type="match status" value="1"/>
</dbReference>
<dbReference type="AlphaFoldDB" id="A0A0C2NKG2"/>
<comment type="similarity">
    <text evidence="1">Belongs to the RAD23 family.</text>
</comment>
<keyword evidence="5" id="KW-1185">Reference proteome</keyword>
<evidence type="ECO:0000313" key="4">
    <source>
        <dbReference type="EMBL" id="KII74492.1"/>
    </source>
</evidence>
<dbReference type="SUPFAM" id="SSF54236">
    <property type="entry name" value="Ubiquitin-like"/>
    <property type="match status" value="1"/>
</dbReference>
<dbReference type="GO" id="GO:0043161">
    <property type="term" value="P:proteasome-mediated ubiquitin-dependent protein catabolic process"/>
    <property type="evidence" value="ECO:0007669"/>
    <property type="project" value="UniProtKB-UniRule"/>
</dbReference>
<protein>
    <recommendedName>
        <fullName evidence="1">UV excision repair protein RAD23</fullName>
    </recommendedName>
</protein>
<evidence type="ECO:0000313" key="5">
    <source>
        <dbReference type="Proteomes" id="UP000031668"/>
    </source>
</evidence>
<accession>A0A0C2NKG2</accession>
<dbReference type="Proteomes" id="UP000031668">
    <property type="component" value="Unassembled WGS sequence"/>
</dbReference>